<evidence type="ECO:0000313" key="12">
    <source>
        <dbReference type="Proteomes" id="UP001597353"/>
    </source>
</evidence>
<keyword evidence="4" id="KW-1003">Cell membrane</keyword>
<keyword evidence="8 10" id="KW-1133">Transmembrane helix</keyword>
<dbReference type="InterPro" id="IPR005503">
    <property type="entry name" value="FliL"/>
</dbReference>
<dbReference type="Pfam" id="PF03748">
    <property type="entry name" value="FliL"/>
    <property type="match status" value="1"/>
</dbReference>
<dbReference type="Proteomes" id="UP001597353">
    <property type="component" value="Unassembled WGS sequence"/>
</dbReference>
<keyword evidence="5 10" id="KW-0145">Chemotaxis</keyword>
<keyword evidence="11" id="KW-0282">Flagellum</keyword>
<accession>A0ABW4SAI5</accession>
<evidence type="ECO:0000256" key="7">
    <source>
        <dbReference type="ARBA" id="ARBA00022779"/>
    </source>
</evidence>
<comment type="caution">
    <text evidence="11">The sequence shown here is derived from an EMBL/GenBank/DDBJ whole genome shotgun (WGS) entry which is preliminary data.</text>
</comment>
<feature type="transmembrane region" description="Helical" evidence="10">
    <location>
        <begin position="20"/>
        <end position="39"/>
    </location>
</feature>
<comment type="similarity">
    <text evidence="3 10">Belongs to the FliL family.</text>
</comment>
<proteinExistence type="inferred from homology"/>
<keyword evidence="11" id="KW-0966">Cell projection</keyword>
<keyword evidence="6 10" id="KW-0812">Transmembrane</keyword>
<sequence length="155" mass="16852">MAEPDHPAEPAPKRRRFWPLLLGCGAALFLGGGAFYATYSGMISLPGASAATAQPAPSAFVQIPPIVVAVGSPVRRSHLRFAAQLEVDPARAAMVTEQMPRILDVLNSYLHALEPHQLEEAGALARLRGQMLRRLKMVLGEERVNDLLITEFVMN</sequence>
<keyword evidence="7 10" id="KW-0283">Flagellar rotation</keyword>
<dbReference type="RefSeq" id="WP_390263782.1">
    <property type="nucleotide sequence ID" value="NZ_JBHUGH010000012.1"/>
</dbReference>
<evidence type="ECO:0000256" key="4">
    <source>
        <dbReference type="ARBA" id="ARBA00022475"/>
    </source>
</evidence>
<comment type="function">
    <text evidence="1 10">Controls the rotational direction of flagella during chemotaxis.</text>
</comment>
<evidence type="ECO:0000256" key="9">
    <source>
        <dbReference type="ARBA" id="ARBA00023136"/>
    </source>
</evidence>
<comment type="subcellular location">
    <subcellularLocation>
        <location evidence="10">Cell inner membrane</location>
    </subcellularLocation>
    <subcellularLocation>
        <location evidence="2">Cell membrane</location>
        <topology evidence="2">Single-pass membrane protein</topology>
    </subcellularLocation>
</comment>
<evidence type="ECO:0000256" key="1">
    <source>
        <dbReference type="ARBA" id="ARBA00002254"/>
    </source>
</evidence>
<organism evidence="11 12">
    <name type="scientific">Halodurantibacterium flavum</name>
    <dbReference type="NCBI Taxonomy" id="1382802"/>
    <lineage>
        <taxon>Bacteria</taxon>
        <taxon>Pseudomonadati</taxon>
        <taxon>Pseudomonadota</taxon>
        <taxon>Alphaproteobacteria</taxon>
        <taxon>Rhodobacterales</taxon>
        <taxon>Paracoccaceae</taxon>
        <taxon>Halodurantibacterium</taxon>
    </lineage>
</organism>
<keyword evidence="12" id="KW-1185">Reference proteome</keyword>
<dbReference type="EMBL" id="JBHUGH010000012">
    <property type="protein sequence ID" value="MFD1913627.1"/>
    <property type="molecule type" value="Genomic_DNA"/>
</dbReference>
<evidence type="ECO:0000256" key="3">
    <source>
        <dbReference type="ARBA" id="ARBA00008281"/>
    </source>
</evidence>
<evidence type="ECO:0000256" key="6">
    <source>
        <dbReference type="ARBA" id="ARBA00022692"/>
    </source>
</evidence>
<evidence type="ECO:0000256" key="5">
    <source>
        <dbReference type="ARBA" id="ARBA00022500"/>
    </source>
</evidence>
<keyword evidence="9 10" id="KW-0472">Membrane</keyword>
<reference evidence="12" key="1">
    <citation type="journal article" date="2019" name="Int. J. Syst. Evol. Microbiol.">
        <title>The Global Catalogue of Microorganisms (GCM) 10K type strain sequencing project: providing services to taxonomists for standard genome sequencing and annotation.</title>
        <authorList>
            <consortium name="The Broad Institute Genomics Platform"/>
            <consortium name="The Broad Institute Genome Sequencing Center for Infectious Disease"/>
            <person name="Wu L."/>
            <person name="Ma J."/>
        </authorList>
    </citation>
    <scope>NUCLEOTIDE SEQUENCE [LARGE SCALE GENOMIC DNA]</scope>
    <source>
        <strain evidence="12">CGMCC 4.7242</strain>
    </source>
</reference>
<name>A0ABW4SAI5_9RHOB</name>
<protein>
    <recommendedName>
        <fullName evidence="10">Flagellar protein FliL</fullName>
    </recommendedName>
</protein>
<keyword evidence="10" id="KW-0997">Cell inner membrane</keyword>
<evidence type="ECO:0000256" key="10">
    <source>
        <dbReference type="RuleBase" id="RU364125"/>
    </source>
</evidence>
<gene>
    <name evidence="11" type="primary">fliL</name>
    <name evidence="11" type="ORF">ACFSGJ_15545</name>
</gene>
<evidence type="ECO:0000256" key="2">
    <source>
        <dbReference type="ARBA" id="ARBA00004162"/>
    </source>
</evidence>
<evidence type="ECO:0000313" key="11">
    <source>
        <dbReference type="EMBL" id="MFD1913627.1"/>
    </source>
</evidence>
<evidence type="ECO:0000256" key="8">
    <source>
        <dbReference type="ARBA" id="ARBA00022989"/>
    </source>
</evidence>
<keyword evidence="11" id="KW-0969">Cilium</keyword>